<keyword evidence="2 8" id="KW-1277">Toxin-antitoxin system</keyword>
<dbReference type="InterPro" id="IPR022907">
    <property type="entry name" value="VapC_family"/>
</dbReference>
<evidence type="ECO:0000256" key="8">
    <source>
        <dbReference type="HAMAP-Rule" id="MF_00265"/>
    </source>
</evidence>
<dbReference type="InterPro" id="IPR050556">
    <property type="entry name" value="Type_II_TA_system_RNase"/>
</dbReference>
<dbReference type="CDD" id="cd18731">
    <property type="entry name" value="PIN_NgFitB-like"/>
    <property type="match status" value="1"/>
</dbReference>
<comment type="similarity">
    <text evidence="7 8">Belongs to the PINc/VapC protein family.</text>
</comment>
<evidence type="ECO:0000256" key="2">
    <source>
        <dbReference type="ARBA" id="ARBA00022649"/>
    </source>
</evidence>
<dbReference type="SUPFAM" id="SSF88723">
    <property type="entry name" value="PIN domain-like"/>
    <property type="match status" value="1"/>
</dbReference>
<keyword evidence="8" id="KW-0800">Toxin</keyword>
<dbReference type="Proteomes" id="UP000603352">
    <property type="component" value="Unassembled WGS sequence"/>
</dbReference>
<proteinExistence type="inferred from homology"/>
<keyword evidence="3 8" id="KW-0540">Nuclease</keyword>
<dbReference type="HAMAP" id="MF_00265">
    <property type="entry name" value="VapC_Nob1"/>
    <property type="match status" value="1"/>
</dbReference>
<evidence type="ECO:0000256" key="7">
    <source>
        <dbReference type="ARBA" id="ARBA00038093"/>
    </source>
</evidence>
<name>A0ABQ1IUR4_9PROT</name>
<dbReference type="Gene3D" id="3.40.50.1010">
    <property type="entry name" value="5'-nuclease"/>
    <property type="match status" value="1"/>
</dbReference>
<feature type="domain" description="PIN" evidence="9">
    <location>
        <begin position="2"/>
        <end position="124"/>
    </location>
</feature>
<dbReference type="Pfam" id="PF01850">
    <property type="entry name" value="PIN"/>
    <property type="match status" value="1"/>
</dbReference>
<feature type="binding site" evidence="8">
    <location>
        <position position="5"/>
    </location>
    <ligand>
        <name>Mg(2+)</name>
        <dbReference type="ChEBI" id="CHEBI:18420"/>
    </ligand>
</feature>
<evidence type="ECO:0000259" key="9">
    <source>
        <dbReference type="Pfam" id="PF01850"/>
    </source>
</evidence>
<comment type="function">
    <text evidence="8">Toxic component of a toxin-antitoxin (TA) system. An RNase.</text>
</comment>
<evidence type="ECO:0000256" key="1">
    <source>
        <dbReference type="ARBA" id="ARBA00001946"/>
    </source>
</evidence>
<keyword evidence="6 8" id="KW-0460">Magnesium</keyword>
<evidence type="ECO:0000313" key="10">
    <source>
        <dbReference type="EMBL" id="GGB50849.1"/>
    </source>
</evidence>
<sequence length="140" mass="14852">MILLDTNVVSEAMTREPHPRVRAWLDAQSAETLFLSSITVAELLFGIGALPAGKRKNALAAAVDDVLDVFADRILPFDTPAARHYAEFAIKARAEGKGFPTPDGYIAAIAGAHGFAVASRDTSAFNAAGLTVIDPWTATR</sequence>
<evidence type="ECO:0000256" key="6">
    <source>
        <dbReference type="ARBA" id="ARBA00022842"/>
    </source>
</evidence>
<dbReference type="InterPro" id="IPR002716">
    <property type="entry name" value="PIN_dom"/>
</dbReference>
<keyword evidence="11" id="KW-1185">Reference proteome</keyword>
<dbReference type="InterPro" id="IPR029060">
    <property type="entry name" value="PIN-like_dom_sf"/>
</dbReference>
<dbReference type="RefSeq" id="WP_188580173.1">
    <property type="nucleotide sequence ID" value="NZ_BMDZ01000046.1"/>
</dbReference>
<evidence type="ECO:0000256" key="5">
    <source>
        <dbReference type="ARBA" id="ARBA00022801"/>
    </source>
</evidence>
<evidence type="ECO:0000256" key="3">
    <source>
        <dbReference type="ARBA" id="ARBA00022722"/>
    </source>
</evidence>
<accession>A0ABQ1IUR4</accession>
<dbReference type="PANTHER" id="PTHR33653">
    <property type="entry name" value="RIBONUCLEASE VAPC2"/>
    <property type="match status" value="1"/>
</dbReference>
<reference evidence="11" key="1">
    <citation type="journal article" date="2019" name="Int. J. Syst. Evol. Microbiol.">
        <title>The Global Catalogue of Microorganisms (GCM) 10K type strain sequencing project: providing services to taxonomists for standard genome sequencing and annotation.</title>
        <authorList>
            <consortium name="The Broad Institute Genomics Platform"/>
            <consortium name="The Broad Institute Genome Sequencing Center for Infectious Disease"/>
            <person name="Wu L."/>
            <person name="Ma J."/>
        </authorList>
    </citation>
    <scope>NUCLEOTIDE SEQUENCE [LARGE SCALE GENOMIC DNA]</scope>
    <source>
        <strain evidence="11">CGMCC 1.10188</strain>
    </source>
</reference>
<evidence type="ECO:0000313" key="11">
    <source>
        <dbReference type="Proteomes" id="UP000603352"/>
    </source>
</evidence>
<keyword evidence="4 8" id="KW-0479">Metal-binding</keyword>
<dbReference type="EMBL" id="BMDZ01000046">
    <property type="protein sequence ID" value="GGB50849.1"/>
    <property type="molecule type" value="Genomic_DNA"/>
</dbReference>
<gene>
    <name evidence="8" type="primary">vapC</name>
    <name evidence="10" type="ORF">GCM10011505_34890</name>
</gene>
<keyword evidence="5 8" id="KW-0378">Hydrolase</keyword>
<protein>
    <recommendedName>
        <fullName evidence="8">Ribonuclease VapC</fullName>
        <shortName evidence="8">RNase VapC</shortName>
        <ecNumber evidence="8">3.1.-.-</ecNumber>
    </recommendedName>
    <alternativeName>
        <fullName evidence="8">Toxin VapC</fullName>
    </alternativeName>
</protein>
<comment type="caution">
    <text evidence="10">The sequence shown here is derived from an EMBL/GenBank/DDBJ whole genome shotgun (WGS) entry which is preliminary data.</text>
</comment>
<evidence type="ECO:0000256" key="4">
    <source>
        <dbReference type="ARBA" id="ARBA00022723"/>
    </source>
</evidence>
<dbReference type="PANTHER" id="PTHR33653:SF1">
    <property type="entry name" value="RIBONUCLEASE VAPC2"/>
    <property type="match status" value="1"/>
</dbReference>
<comment type="cofactor">
    <cofactor evidence="1 8">
        <name>Mg(2+)</name>
        <dbReference type="ChEBI" id="CHEBI:18420"/>
    </cofactor>
</comment>
<feature type="binding site" evidence="8">
    <location>
        <position position="103"/>
    </location>
    <ligand>
        <name>Mg(2+)</name>
        <dbReference type="ChEBI" id="CHEBI:18420"/>
    </ligand>
</feature>
<organism evidence="10 11">
    <name type="scientific">Tistrella bauzanensis</name>
    <dbReference type="NCBI Taxonomy" id="657419"/>
    <lineage>
        <taxon>Bacteria</taxon>
        <taxon>Pseudomonadati</taxon>
        <taxon>Pseudomonadota</taxon>
        <taxon>Alphaproteobacteria</taxon>
        <taxon>Geminicoccales</taxon>
        <taxon>Geminicoccaceae</taxon>
        <taxon>Tistrella</taxon>
    </lineage>
</organism>
<dbReference type="EC" id="3.1.-.-" evidence="8"/>